<dbReference type="SUPFAM" id="SSF55136">
    <property type="entry name" value="Probable bacterial effector-binding domain"/>
    <property type="match status" value="1"/>
</dbReference>
<gene>
    <name evidence="2" type="ORF">PPN31114_01069</name>
</gene>
<organism evidence="2 3">
    <name type="scientific">Pandoraea pneumonica</name>
    <dbReference type="NCBI Taxonomy" id="2508299"/>
    <lineage>
        <taxon>Bacteria</taxon>
        <taxon>Pseudomonadati</taxon>
        <taxon>Pseudomonadota</taxon>
        <taxon>Betaproteobacteria</taxon>
        <taxon>Burkholderiales</taxon>
        <taxon>Burkholderiaceae</taxon>
        <taxon>Pandoraea</taxon>
    </lineage>
</organism>
<name>A0A5E4SW88_9BURK</name>
<keyword evidence="3" id="KW-1185">Reference proteome</keyword>
<reference evidence="2 3" key="1">
    <citation type="submission" date="2019-08" db="EMBL/GenBank/DDBJ databases">
        <authorList>
            <person name="Peeters C."/>
        </authorList>
    </citation>
    <scope>NUCLEOTIDE SEQUENCE [LARGE SCALE GENOMIC DNA]</scope>
    <source>
        <strain evidence="2 3">LMG 31114</strain>
    </source>
</reference>
<proteinExistence type="predicted"/>
<accession>A0A5E4SW88</accession>
<dbReference type="InterPro" id="IPR011256">
    <property type="entry name" value="Reg_factor_effector_dom_sf"/>
</dbReference>
<sequence>MEKFDIKKALKTLYTGPVGDFAVVEVPPLAYFMVDGQGDPNTAPAYREAVEALYAASYTLKFMSKALGKDYVVPPVEGLWWSDDMDDFAARRKDRWSWTLMILLPAFVAPALAERAIAAARQKKSLPALARLRREVLSEGRCVQTLHIGPYDAEGPILARLHNEFLPDNGLIETGKHHEIYLSDPRKVAPEKWKTILRQPVVVAADADVGRMPPRG</sequence>
<dbReference type="Gene3D" id="3.20.80.10">
    <property type="entry name" value="Regulatory factor, effector binding domain"/>
    <property type="match status" value="1"/>
</dbReference>
<dbReference type="RefSeq" id="WP_150678397.1">
    <property type="nucleotide sequence ID" value="NZ_CABPSK010000001.1"/>
</dbReference>
<evidence type="ECO:0000259" key="1">
    <source>
        <dbReference type="Pfam" id="PF06445"/>
    </source>
</evidence>
<dbReference type="InterPro" id="IPR029442">
    <property type="entry name" value="GyrI-like"/>
</dbReference>
<protein>
    <recommendedName>
        <fullName evidence="1">GyrI-like small molecule binding domain-containing protein</fullName>
    </recommendedName>
</protein>
<dbReference type="Pfam" id="PF06445">
    <property type="entry name" value="GyrI-like"/>
    <property type="match status" value="1"/>
</dbReference>
<feature type="domain" description="GyrI-like small molecule binding" evidence="1">
    <location>
        <begin position="22"/>
        <end position="197"/>
    </location>
</feature>
<dbReference type="GeneID" id="300403125"/>
<dbReference type="InterPro" id="IPR008319">
    <property type="entry name" value="GyrI-like_CCH_Lin2189-like"/>
</dbReference>
<dbReference type="Proteomes" id="UP000366945">
    <property type="component" value="Unassembled WGS sequence"/>
</dbReference>
<dbReference type="AlphaFoldDB" id="A0A5E4SW88"/>
<dbReference type="PIRSF" id="PIRSF031644">
    <property type="entry name" value="UCP031644"/>
    <property type="match status" value="1"/>
</dbReference>
<dbReference type="EMBL" id="CABPSK010000001">
    <property type="protein sequence ID" value="VVD79795.1"/>
    <property type="molecule type" value="Genomic_DNA"/>
</dbReference>
<evidence type="ECO:0000313" key="2">
    <source>
        <dbReference type="EMBL" id="VVD79795.1"/>
    </source>
</evidence>
<evidence type="ECO:0000313" key="3">
    <source>
        <dbReference type="Proteomes" id="UP000366945"/>
    </source>
</evidence>
<dbReference type="OrthoDB" id="4772335at2"/>